<accession>A0ABQ5J435</accession>
<evidence type="ECO:0000259" key="1">
    <source>
        <dbReference type="Pfam" id="PF04782"/>
    </source>
</evidence>
<sequence length="149" mass="17189">MLSSSFKKWIGAQKAYAQSLNGWLHKCVLLQQSTRKKRCHQPSLRDYGPPIYVTYGVWLERLENLPTKEVADSIKELHVNHSDDPAGVNLLHEDVLDDRNTNFDRLKSRLEGFLGQLSRFSGSSVEMFTDLQKAIEDWKLIYARIHSQS</sequence>
<dbReference type="PANTHER" id="PTHR21450">
    <property type="entry name" value="PROTEIN ALTERED PHOSPHATE STARVATION RESPONSE 1"/>
    <property type="match status" value="1"/>
</dbReference>
<dbReference type="Proteomes" id="UP001151760">
    <property type="component" value="Unassembled WGS sequence"/>
</dbReference>
<dbReference type="InterPro" id="IPR006867">
    <property type="entry name" value="DUF632"/>
</dbReference>
<protein>
    <submittedName>
        <fullName evidence="2">Nitrate regulatory gene2 protein</fullName>
    </submittedName>
</protein>
<comment type="caution">
    <text evidence="2">The sequence shown here is derived from an EMBL/GenBank/DDBJ whole genome shotgun (WGS) entry which is preliminary data.</text>
</comment>
<feature type="domain" description="DUF632" evidence="1">
    <location>
        <begin position="3"/>
        <end position="78"/>
    </location>
</feature>
<reference evidence="2" key="2">
    <citation type="submission" date="2022-01" db="EMBL/GenBank/DDBJ databases">
        <authorList>
            <person name="Yamashiro T."/>
            <person name="Shiraishi A."/>
            <person name="Satake H."/>
            <person name="Nakayama K."/>
        </authorList>
    </citation>
    <scope>NUCLEOTIDE SEQUENCE</scope>
</reference>
<dbReference type="PANTHER" id="PTHR21450:SF6">
    <property type="entry name" value="EXPRESSED PROTEIN"/>
    <property type="match status" value="1"/>
</dbReference>
<evidence type="ECO:0000313" key="3">
    <source>
        <dbReference type="Proteomes" id="UP001151760"/>
    </source>
</evidence>
<organism evidence="2 3">
    <name type="scientific">Tanacetum coccineum</name>
    <dbReference type="NCBI Taxonomy" id="301880"/>
    <lineage>
        <taxon>Eukaryota</taxon>
        <taxon>Viridiplantae</taxon>
        <taxon>Streptophyta</taxon>
        <taxon>Embryophyta</taxon>
        <taxon>Tracheophyta</taxon>
        <taxon>Spermatophyta</taxon>
        <taxon>Magnoliopsida</taxon>
        <taxon>eudicotyledons</taxon>
        <taxon>Gunneridae</taxon>
        <taxon>Pentapetalae</taxon>
        <taxon>asterids</taxon>
        <taxon>campanulids</taxon>
        <taxon>Asterales</taxon>
        <taxon>Asteraceae</taxon>
        <taxon>Asteroideae</taxon>
        <taxon>Anthemideae</taxon>
        <taxon>Anthemidinae</taxon>
        <taxon>Tanacetum</taxon>
    </lineage>
</organism>
<dbReference type="Pfam" id="PF04782">
    <property type="entry name" value="DUF632"/>
    <property type="match status" value="1"/>
</dbReference>
<name>A0ABQ5J435_9ASTR</name>
<gene>
    <name evidence="2" type="ORF">Tco_1123682</name>
</gene>
<dbReference type="EMBL" id="BQNB010021520">
    <property type="protein sequence ID" value="GJU07252.1"/>
    <property type="molecule type" value="Genomic_DNA"/>
</dbReference>
<reference evidence="2" key="1">
    <citation type="journal article" date="2022" name="Int. J. Mol. Sci.">
        <title>Draft Genome of Tanacetum Coccineum: Genomic Comparison of Closely Related Tanacetum-Family Plants.</title>
        <authorList>
            <person name="Yamashiro T."/>
            <person name="Shiraishi A."/>
            <person name="Nakayama K."/>
            <person name="Satake H."/>
        </authorList>
    </citation>
    <scope>NUCLEOTIDE SEQUENCE</scope>
</reference>
<keyword evidence="3" id="KW-1185">Reference proteome</keyword>
<evidence type="ECO:0000313" key="2">
    <source>
        <dbReference type="EMBL" id="GJU07252.1"/>
    </source>
</evidence>
<proteinExistence type="predicted"/>